<dbReference type="EMBL" id="JJML01000017">
    <property type="protein sequence ID" value="KGF72938.1"/>
    <property type="molecule type" value="Genomic_DNA"/>
</dbReference>
<dbReference type="Proteomes" id="UP000030170">
    <property type="component" value="Unassembled WGS sequence"/>
</dbReference>
<protein>
    <submittedName>
        <fullName evidence="3">Uncharacterized protein</fullName>
    </submittedName>
</protein>
<feature type="compositionally biased region" description="Polar residues" evidence="1">
    <location>
        <begin position="195"/>
        <end position="210"/>
    </location>
</feature>
<name>A0A098TQ35_9CYAN</name>
<gene>
    <name evidence="3" type="ORF">DO97_04430</name>
</gene>
<reference evidence="3 4" key="1">
    <citation type="journal article" date="2014" name="Mol. Ecol.">
        <title>Evolution of Synechococcus.</title>
        <authorList>
            <person name="Dvorak P."/>
            <person name="Casamatta D."/>
            <person name="Hasler P."/>
            <person name="Poulickova A."/>
            <person name="Ondrej V."/>
            <person name="Sanges R."/>
        </authorList>
    </citation>
    <scope>NUCLEOTIDE SEQUENCE [LARGE SCALE GENOMIC DNA]</scope>
    <source>
        <strain evidence="3 4">CAUP A 1101</strain>
    </source>
</reference>
<keyword evidence="2" id="KW-0812">Transmembrane</keyword>
<dbReference type="RefSeq" id="WP_036532649.1">
    <property type="nucleotide sequence ID" value="NZ_JJML01000017.1"/>
</dbReference>
<evidence type="ECO:0000256" key="1">
    <source>
        <dbReference type="SAM" id="MobiDB-lite"/>
    </source>
</evidence>
<sequence length="471" mass="50550">MSTPQHAQTVQKLLRAIWKLPYTVTQRFMTWLLRSLVLLSQQSKRSLAGFVLPTVMILLLIVTLVTSTLLFRAFNRSTQVISERQKQVIVNAVTPAIDRAKAKLEYLFNNDTRLPSGEPAEDALLGILLNNGAAGVAALTNNPYNLPGETRKDIDGDGNEDTAWSFPIDSNADGVNDATIVYGIFLRAASADGTVTISDDPQPSDTTKANNLMVRNGPRGAVGNVCQVSSSGTLTQAGSGWFKSSTGISRKNFQIFAVAVPTSATGFATLQYQQDREIKPGNTYASWFRTDLMIQQTPPFTSNGRVHTEGSLFLYENGSEFRSYMVSAPASCFYLPVENSDITIRGLLAAGNADDNTAQSSTEVKFDIHPGTTTAPPAANTINLNPTTGSATASRDAFNPTGAVNTFPLLTQDPLALLINDQSKPRGVGSGSTSYTDYRDTVYNSGSTEAGTKKVAGRVQVLTPKCPPLCG</sequence>
<feature type="region of interest" description="Disordered" evidence="1">
    <location>
        <begin position="369"/>
        <end position="397"/>
    </location>
</feature>
<dbReference type="OrthoDB" id="468482at2"/>
<feature type="region of interest" description="Disordered" evidence="1">
    <location>
        <begin position="195"/>
        <end position="216"/>
    </location>
</feature>
<evidence type="ECO:0000313" key="3">
    <source>
        <dbReference type="EMBL" id="KGF72938.1"/>
    </source>
</evidence>
<organism evidence="3 4">
    <name type="scientific">Neosynechococcus sphagnicola sy1</name>
    <dbReference type="NCBI Taxonomy" id="1497020"/>
    <lineage>
        <taxon>Bacteria</taxon>
        <taxon>Bacillati</taxon>
        <taxon>Cyanobacteriota</taxon>
        <taxon>Cyanophyceae</taxon>
        <taxon>Neosynechococcales</taxon>
        <taxon>Neosynechococcaceae</taxon>
        <taxon>Neosynechococcus</taxon>
    </lineage>
</organism>
<dbReference type="AlphaFoldDB" id="A0A098TQ35"/>
<comment type="caution">
    <text evidence="3">The sequence shown here is derived from an EMBL/GenBank/DDBJ whole genome shotgun (WGS) entry which is preliminary data.</text>
</comment>
<keyword evidence="2" id="KW-1133">Transmembrane helix</keyword>
<feature type="compositionally biased region" description="Low complexity" evidence="1">
    <location>
        <begin position="372"/>
        <end position="388"/>
    </location>
</feature>
<evidence type="ECO:0000256" key="2">
    <source>
        <dbReference type="SAM" id="Phobius"/>
    </source>
</evidence>
<accession>A0A098TQ35</accession>
<keyword evidence="4" id="KW-1185">Reference proteome</keyword>
<feature type="transmembrane region" description="Helical" evidence="2">
    <location>
        <begin position="51"/>
        <end position="74"/>
    </location>
</feature>
<dbReference type="STRING" id="1497020.DO97_04430"/>
<keyword evidence="2" id="KW-0472">Membrane</keyword>
<evidence type="ECO:0000313" key="4">
    <source>
        <dbReference type="Proteomes" id="UP000030170"/>
    </source>
</evidence>
<proteinExistence type="predicted"/>